<keyword evidence="3" id="KW-1185">Reference proteome</keyword>
<keyword evidence="2" id="KW-0808">Transferase</keyword>
<dbReference type="SUPFAM" id="SSF53448">
    <property type="entry name" value="Nucleotide-diphospho-sugar transferases"/>
    <property type="match status" value="1"/>
</dbReference>
<protein>
    <submittedName>
        <fullName evidence="2">Glycosyl transferase family 2</fullName>
    </submittedName>
</protein>
<accession>A0A1W1V0L4</accession>
<reference evidence="2 3" key="1">
    <citation type="submission" date="2017-04" db="EMBL/GenBank/DDBJ databases">
        <authorList>
            <person name="Afonso C.L."/>
            <person name="Miller P.J."/>
            <person name="Scott M.A."/>
            <person name="Spackman E."/>
            <person name="Goraichik I."/>
            <person name="Dimitrov K.M."/>
            <person name="Suarez D.L."/>
            <person name="Swayne D.E."/>
        </authorList>
    </citation>
    <scope>NUCLEOTIDE SEQUENCE [LARGE SCALE GENOMIC DNA]</scope>
    <source>
        <strain evidence="2 3">DSM 11270</strain>
    </source>
</reference>
<dbReference type="Proteomes" id="UP000192731">
    <property type="component" value="Unassembled WGS sequence"/>
</dbReference>
<feature type="domain" description="Glycosyltransferase 2-like" evidence="1">
    <location>
        <begin position="4"/>
        <end position="166"/>
    </location>
</feature>
<sequence>MVAIVIPAKNEENRIAKVLDTCSFLAADIIIVVINGCIDQTKNKILGHPLLHKIKLIRYSTPLGIDIPRAIGAAYAYKIGSNVIMFLDGDMIGNIANNLNKLIYAVQNDGIDMALTNCYPYINYRHPLASTVSKYREKLNKEIGLFPNLGISTPSHGPHAISRKLLQLIPFYSLAIPPLSLAIAAQKGLYIKVVTSIDHKLLLSSERNQKHSDLIAQTIIGDCLQAINYIDNNPYSNNSRDLYLGYHPTRRFDLLEKYLHHLNLPMK</sequence>
<organism evidence="2 3">
    <name type="scientific">Desulfonispora thiosulfatigenes DSM 11270</name>
    <dbReference type="NCBI Taxonomy" id="656914"/>
    <lineage>
        <taxon>Bacteria</taxon>
        <taxon>Bacillati</taxon>
        <taxon>Bacillota</taxon>
        <taxon>Clostridia</taxon>
        <taxon>Eubacteriales</taxon>
        <taxon>Peptococcaceae</taxon>
        <taxon>Desulfonispora</taxon>
    </lineage>
</organism>
<dbReference type="AlphaFoldDB" id="A0A1W1V0L4"/>
<dbReference type="InterPro" id="IPR001173">
    <property type="entry name" value="Glyco_trans_2-like"/>
</dbReference>
<dbReference type="Gene3D" id="3.90.550.10">
    <property type="entry name" value="Spore Coat Polysaccharide Biosynthesis Protein SpsA, Chain A"/>
    <property type="match status" value="1"/>
</dbReference>
<dbReference type="EMBL" id="FWWT01000013">
    <property type="protein sequence ID" value="SMB86840.1"/>
    <property type="molecule type" value="Genomic_DNA"/>
</dbReference>
<dbReference type="STRING" id="656914.SAMN00017405_1202"/>
<dbReference type="GO" id="GO:0016740">
    <property type="term" value="F:transferase activity"/>
    <property type="evidence" value="ECO:0007669"/>
    <property type="project" value="UniProtKB-KW"/>
</dbReference>
<dbReference type="Pfam" id="PF00535">
    <property type="entry name" value="Glycos_transf_2"/>
    <property type="match status" value="1"/>
</dbReference>
<evidence type="ECO:0000313" key="2">
    <source>
        <dbReference type="EMBL" id="SMB86840.1"/>
    </source>
</evidence>
<dbReference type="RefSeq" id="WP_084052593.1">
    <property type="nucleotide sequence ID" value="NZ_FWWT01000013.1"/>
</dbReference>
<evidence type="ECO:0000313" key="3">
    <source>
        <dbReference type="Proteomes" id="UP000192731"/>
    </source>
</evidence>
<name>A0A1W1V0L4_DESTI</name>
<gene>
    <name evidence="2" type="ORF">SAMN00017405_1202</name>
</gene>
<dbReference type="OrthoDB" id="2902148at2"/>
<dbReference type="InterPro" id="IPR029044">
    <property type="entry name" value="Nucleotide-diphossugar_trans"/>
</dbReference>
<evidence type="ECO:0000259" key="1">
    <source>
        <dbReference type="Pfam" id="PF00535"/>
    </source>
</evidence>
<proteinExistence type="predicted"/>